<gene>
    <name evidence="1" type="ORF">GCM10010885_19770</name>
</gene>
<proteinExistence type="predicted"/>
<evidence type="ECO:0000313" key="1">
    <source>
        <dbReference type="EMBL" id="GGJ10613.1"/>
    </source>
</evidence>
<dbReference type="AlphaFoldDB" id="A0A917NM82"/>
<reference evidence="1" key="1">
    <citation type="journal article" date="2014" name="Int. J. Syst. Evol. Microbiol.">
        <title>Complete genome sequence of Corynebacterium casei LMG S-19264T (=DSM 44701T), isolated from a smear-ripened cheese.</title>
        <authorList>
            <consortium name="US DOE Joint Genome Institute (JGI-PGF)"/>
            <person name="Walter F."/>
            <person name="Albersmeier A."/>
            <person name="Kalinowski J."/>
            <person name="Ruckert C."/>
        </authorList>
    </citation>
    <scope>NUCLEOTIDE SEQUENCE</scope>
    <source>
        <strain evidence="1">JCM 18487</strain>
    </source>
</reference>
<name>A0A917NM82_9BACL</name>
<evidence type="ECO:0000313" key="2">
    <source>
        <dbReference type="Proteomes" id="UP000637695"/>
    </source>
</evidence>
<accession>A0A917NM82</accession>
<keyword evidence="2" id="KW-1185">Reference proteome</keyword>
<dbReference type="Proteomes" id="UP000637695">
    <property type="component" value="Unassembled WGS sequence"/>
</dbReference>
<organism evidence="1 2">
    <name type="scientific">Alicyclobacillus cellulosilyticus</name>
    <dbReference type="NCBI Taxonomy" id="1003997"/>
    <lineage>
        <taxon>Bacteria</taxon>
        <taxon>Bacillati</taxon>
        <taxon>Bacillota</taxon>
        <taxon>Bacilli</taxon>
        <taxon>Bacillales</taxon>
        <taxon>Alicyclobacillaceae</taxon>
        <taxon>Alicyclobacillus</taxon>
    </lineage>
</organism>
<dbReference type="RefSeq" id="WP_188882794.1">
    <property type="nucleotide sequence ID" value="NZ_BMOY01000033.1"/>
</dbReference>
<comment type="caution">
    <text evidence="1">The sequence shown here is derived from an EMBL/GenBank/DDBJ whole genome shotgun (WGS) entry which is preliminary data.</text>
</comment>
<dbReference type="EMBL" id="BMOY01000033">
    <property type="protein sequence ID" value="GGJ10613.1"/>
    <property type="molecule type" value="Genomic_DNA"/>
</dbReference>
<reference evidence="1" key="2">
    <citation type="submission" date="2020-09" db="EMBL/GenBank/DDBJ databases">
        <authorList>
            <person name="Sun Q."/>
            <person name="Ohkuma M."/>
        </authorList>
    </citation>
    <scope>NUCLEOTIDE SEQUENCE</scope>
    <source>
        <strain evidence="1">JCM 18487</strain>
    </source>
</reference>
<protein>
    <submittedName>
        <fullName evidence="1">Uncharacterized protein</fullName>
    </submittedName>
</protein>
<sequence>MPSIIICGALNSNTPQQNAGAFFGEFNFGGWDANIKLNQGHGGLYGFFNLIPAQLNVNLDNLELIDGAILDQDLKAEQSANI</sequence>